<dbReference type="AlphaFoldDB" id="A0A8H3QQB5"/>
<accession>A0A8H3QQB5</accession>
<evidence type="ECO:0000313" key="1">
    <source>
        <dbReference type="EMBL" id="GES89060.1"/>
    </source>
</evidence>
<reference evidence="1" key="1">
    <citation type="submission" date="2019-10" db="EMBL/GenBank/DDBJ databases">
        <title>Conservation and host-specific expression of non-tandemly repeated heterogenous ribosome RNA gene in arbuscular mycorrhizal fungi.</title>
        <authorList>
            <person name="Maeda T."/>
            <person name="Kobayashi Y."/>
            <person name="Nakagawa T."/>
            <person name="Ezawa T."/>
            <person name="Yamaguchi K."/>
            <person name="Bino T."/>
            <person name="Nishimoto Y."/>
            <person name="Shigenobu S."/>
            <person name="Kawaguchi M."/>
        </authorList>
    </citation>
    <scope>NUCLEOTIDE SEQUENCE</scope>
    <source>
        <strain evidence="1">HR1</strain>
    </source>
</reference>
<dbReference type="EMBL" id="BLAL01000183">
    <property type="protein sequence ID" value="GES89060.1"/>
    <property type="molecule type" value="Genomic_DNA"/>
</dbReference>
<evidence type="ECO:0000313" key="2">
    <source>
        <dbReference type="Proteomes" id="UP000615446"/>
    </source>
</evidence>
<dbReference type="Proteomes" id="UP000615446">
    <property type="component" value="Unassembled WGS sequence"/>
</dbReference>
<sequence>MSKKKQKPAKKQLIEDLIEAFATADIPLEKKIKLYQDYTADSAAYMKKCHCDVLSPLMPQLTHRRQISRYQ</sequence>
<name>A0A8H3QQB5_9GLOM</name>
<proteinExistence type="predicted"/>
<organism evidence="1 2">
    <name type="scientific">Rhizophagus clarus</name>
    <dbReference type="NCBI Taxonomy" id="94130"/>
    <lineage>
        <taxon>Eukaryota</taxon>
        <taxon>Fungi</taxon>
        <taxon>Fungi incertae sedis</taxon>
        <taxon>Mucoromycota</taxon>
        <taxon>Glomeromycotina</taxon>
        <taxon>Glomeromycetes</taxon>
        <taxon>Glomerales</taxon>
        <taxon>Glomeraceae</taxon>
        <taxon>Rhizophagus</taxon>
    </lineage>
</organism>
<protein>
    <submittedName>
        <fullName evidence="1">Uncharacterized protein</fullName>
    </submittedName>
</protein>
<comment type="caution">
    <text evidence="1">The sequence shown here is derived from an EMBL/GenBank/DDBJ whole genome shotgun (WGS) entry which is preliminary data.</text>
</comment>
<gene>
    <name evidence="1" type="ORF">RCL2_001597800</name>
</gene>